<organism evidence="1 2">
    <name type="scientific">Rubroshorea leprosula</name>
    <dbReference type="NCBI Taxonomy" id="152421"/>
    <lineage>
        <taxon>Eukaryota</taxon>
        <taxon>Viridiplantae</taxon>
        <taxon>Streptophyta</taxon>
        <taxon>Embryophyta</taxon>
        <taxon>Tracheophyta</taxon>
        <taxon>Spermatophyta</taxon>
        <taxon>Magnoliopsida</taxon>
        <taxon>eudicotyledons</taxon>
        <taxon>Gunneridae</taxon>
        <taxon>Pentapetalae</taxon>
        <taxon>rosids</taxon>
        <taxon>malvids</taxon>
        <taxon>Malvales</taxon>
        <taxon>Dipterocarpaceae</taxon>
        <taxon>Rubroshorea</taxon>
    </lineage>
</organism>
<dbReference type="AlphaFoldDB" id="A0AAV5JPI3"/>
<name>A0AAV5JPI3_9ROSI</name>
<gene>
    <name evidence="1" type="ORF">SLEP1_g23462</name>
</gene>
<reference evidence="1 2" key="1">
    <citation type="journal article" date="2021" name="Commun. Biol.">
        <title>The genome of Shorea leprosula (Dipterocarpaceae) highlights the ecological relevance of drought in aseasonal tropical rainforests.</title>
        <authorList>
            <person name="Ng K.K.S."/>
            <person name="Kobayashi M.J."/>
            <person name="Fawcett J.A."/>
            <person name="Hatakeyama M."/>
            <person name="Paape T."/>
            <person name="Ng C.H."/>
            <person name="Ang C.C."/>
            <person name="Tnah L.H."/>
            <person name="Lee C.T."/>
            <person name="Nishiyama T."/>
            <person name="Sese J."/>
            <person name="O'Brien M.J."/>
            <person name="Copetti D."/>
            <person name="Mohd Noor M.I."/>
            <person name="Ong R.C."/>
            <person name="Putra M."/>
            <person name="Sireger I.Z."/>
            <person name="Indrioko S."/>
            <person name="Kosugi Y."/>
            <person name="Izuno A."/>
            <person name="Isagi Y."/>
            <person name="Lee S.L."/>
            <person name="Shimizu K.K."/>
        </authorList>
    </citation>
    <scope>NUCLEOTIDE SEQUENCE [LARGE SCALE GENOMIC DNA]</scope>
    <source>
        <strain evidence="1">214</strain>
    </source>
</reference>
<evidence type="ECO:0000313" key="1">
    <source>
        <dbReference type="EMBL" id="GKV12295.1"/>
    </source>
</evidence>
<protein>
    <submittedName>
        <fullName evidence="1">Uncharacterized protein</fullName>
    </submittedName>
</protein>
<accession>A0AAV5JPI3</accession>
<dbReference type="Proteomes" id="UP001054252">
    <property type="component" value="Unassembled WGS sequence"/>
</dbReference>
<evidence type="ECO:0000313" key="2">
    <source>
        <dbReference type="Proteomes" id="UP001054252"/>
    </source>
</evidence>
<comment type="caution">
    <text evidence="1">The sequence shown here is derived from an EMBL/GenBank/DDBJ whole genome shotgun (WGS) entry which is preliminary data.</text>
</comment>
<dbReference type="EMBL" id="BPVZ01000036">
    <property type="protein sequence ID" value="GKV12295.1"/>
    <property type="molecule type" value="Genomic_DNA"/>
</dbReference>
<keyword evidence="2" id="KW-1185">Reference proteome</keyword>
<proteinExistence type="predicted"/>
<sequence length="39" mass="4361">MSLTIHCYQICKATSKGLSVKQTNGPKRYGFDQLTVPFV</sequence>